<evidence type="ECO:0000256" key="7">
    <source>
        <dbReference type="HAMAP-Rule" id="MF_00382"/>
    </source>
</evidence>
<keyword evidence="10" id="KW-0934">Plastid</keyword>
<evidence type="ECO:0000256" key="4">
    <source>
        <dbReference type="ARBA" id="ARBA00022980"/>
    </source>
</evidence>
<dbReference type="SUPFAM" id="SSF74731">
    <property type="entry name" value="Ribosomal protein L20"/>
    <property type="match status" value="1"/>
</dbReference>
<proteinExistence type="inferred from homology"/>
<dbReference type="AlphaFoldDB" id="A0A097KMC4"/>
<dbReference type="FunFam" id="1.10.1900.20:FF:000001">
    <property type="entry name" value="50S ribosomal protein L20"/>
    <property type="match status" value="1"/>
</dbReference>
<dbReference type="GO" id="GO:1990904">
    <property type="term" value="C:ribonucleoprotein complex"/>
    <property type="evidence" value="ECO:0007669"/>
    <property type="project" value="UniProtKB-KW"/>
</dbReference>
<evidence type="ECO:0000256" key="8">
    <source>
        <dbReference type="RuleBase" id="RU000561"/>
    </source>
</evidence>
<dbReference type="GO" id="GO:0009507">
    <property type="term" value="C:chloroplast"/>
    <property type="evidence" value="ECO:0007669"/>
    <property type="project" value="UniProtKB-SubCell"/>
</dbReference>
<comment type="function">
    <text evidence="7 9">Binds directly to 23S ribosomal RNA and is necessary for the in vitro assembly process of the 50S ribosomal subunit. It is not involved in the protein synthesizing functions of that subunit.</text>
</comment>
<dbReference type="Pfam" id="PF00453">
    <property type="entry name" value="Ribosomal_L20"/>
    <property type="match status" value="1"/>
</dbReference>
<dbReference type="GO" id="GO:0006412">
    <property type="term" value="P:translation"/>
    <property type="evidence" value="ECO:0007669"/>
    <property type="project" value="InterPro"/>
</dbReference>
<dbReference type="Gene3D" id="1.10.1900.20">
    <property type="entry name" value="Ribosomal protein L20"/>
    <property type="match status" value="1"/>
</dbReference>
<evidence type="ECO:0000256" key="3">
    <source>
        <dbReference type="ARBA" id="ARBA00022884"/>
    </source>
</evidence>
<dbReference type="HAMAP" id="MF_00382">
    <property type="entry name" value="Ribosomal_bL20"/>
    <property type="match status" value="1"/>
</dbReference>
<dbReference type="NCBIfam" id="TIGR01032">
    <property type="entry name" value="rplT_bact"/>
    <property type="match status" value="1"/>
</dbReference>
<dbReference type="Gene3D" id="6.10.160.10">
    <property type="match status" value="1"/>
</dbReference>
<organism evidence="10">
    <name type="scientific">Xylochloris irregularis</name>
    <dbReference type="NCBI Taxonomy" id="480381"/>
    <lineage>
        <taxon>Eukaryota</taxon>
        <taxon>Viridiplantae</taxon>
        <taxon>Chlorophyta</taxon>
        <taxon>core chlorophytes</taxon>
        <taxon>Trebouxiophyceae</taxon>
        <taxon>Trebouxiophyceae incertae sedis</taxon>
        <taxon>Xylochloris</taxon>
    </lineage>
</organism>
<geneLocation type="chloroplast" evidence="10"/>
<comment type="similarity">
    <text evidence="1 7 8">Belongs to the bacterial ribosomal protein bL20 family.</text>
</comment>
<dbReference type="GeneID" id="22159528"/>
<dbReference type="InterPro" id="IPR049946">
    <property type="entry name" value="RIBOSOMAL_L20_CS"/>
</dbReference>
<evidence type="ECO:0000256" key="6">
    <source>
        <dbReference type="ARBA" id="ARBA00035295"/>
    </source>
</evidence>
<evidence type="ECO:0000313" key="10">
    <source>
        <dbReference type="EMBL" id="AIT94334.1"/>
    </source>
</evidence>
<dbReference type="PANTHER" id="PTHR10986">
    <property type="entry name" value="39S RIBOSOMAL PROTEIN L20"/>
    <property type="match status" value="1"/>
</dbReference>
<evidence type="ECO:0000256" key="9">
    <source>
        <dbReference type="RuleBase" id="RU004311"/>
    </source>
</evidence>
<dbReference type="InterPro" id="IPR005813">
    <property type="entry name" value="Ribosomal_bL20"/>
</dbReference>
<gene>
    <name evidence="7 10" type="primary">rpl20</name>
</gene>
<sequence>MTRVKRGNVAKKRRKKTLRAVQGFRGSSATLYRTANQQKIKALHYSYRDRRQKKRNFRSLWITRLNGAARAHGWCYNSLIHMVNSTSIEVNRKILSQLSVYDDRTFAQLVHLS</sequence>
<evidence type="ECO:0000256" key="2">
    <source>
        <dbReference type="ARBA" id="ARBA00022730"/>
    </source>
</evidence>
<reference evidence="10" key="1">
    <citation type="journal article" date="2014" name="BMC Evol. Biol.">
        <title>Chloroplast phylogenomic analysis resolves deep-level relationships within the green algal class Trebouxiophyceae.</title>
        <authorList>
            <person name="Lemieux C."/>
            <person name="Otis C."/>
            <person name="Turmel M."/>
        </authorList>
    </citation>
    <scope>NUCLEOTIDE SEQUENCE</scope>
</reference>
<accession>A0A097KMC4</accession>
<dbReference type="PRINTS" id="PR00062">
    <property type="entry name" value="RIBOSOMALL20"/>
</dbReference>
<dbReference type="RefSeq" id="YP_009105596.1">
    <property type="nucleotide sequence ID" value="NC_025534.1"/>
</dbReference>
<keyword evidence="4 7" id="KW-0689">Ribosomal protein</keyword>
<keyword evidence="2 7" id="KW-0699">rRNA-binding</keyword>
<dbReference type="GO" id="GO:0000027">
    <property type="term" value="P:ribosomal large subunit assembly"/>
    <property type="evidence" value="ECO:0007669"/>
    <property type="project" value="UniProtKB-UniRule"/>
</dbReference>
<name>A0A097KMC4_9CHLO</name>
<dbReference type="GO" id="GO:0019843">
    <property type="term" value="F:rRNA binding"/>
    <property type="evidence" value="ECO:0007669"/>
    <property type="project" value="UniProtKB-UniRule"/>
</dbReference>
<dbReference type="GO" id="GO:0005840">
    <property type="term" value="C:ribosome"/>
    <property type="evidence" value="ECO:0007669"/>
    <property type="project" value="UniProtKB-KW"/>
</dbReference>
<evidence type="ECO:0000256" key="5">
    <source>
        <dbReference type="ARBA" id="ARBA00023274"/>
    </source>
</evidence>
<keyword evidence="10" id="KW-0150">Chloroplast</keyword>
<dbReference type="EMBL" id="KM462872">
    <property type="protein sequence ID" value="AIT94334.1"/>
    <property type="molecule type" value="Genomic_DNA"/>
</dbReference>
<evidence type="ECO:0000256" key="1">
    <source>
        <dbReference type="ARBA" id="ARBA00007698"/>
    </source>
</evidence>
<keyword evidence="5 7" id="KW-0687">Ribonucleoprotein</keyword>
<dbReference type="GO" id="GO:0003735">
    <property type="term" value="F:structural constituent of ribosome"/>
    <property type="evidence" value="ECO:0007669"/>
    <property type="project" value="InterPro"/>
</dbReference>
<dbReference type="InterPro" id="IPR035566">
    <property type="entry name" value="Ribosomal_protein_bL20_C"/>
</dbReference>
<dbReference type="CDD" id="cd07026">
    <property type="entry name" value="Ribosomal_L20"/>
    <property type="match status" value="1"/>
</dbReference>
<protein>
    <recommendedName>
        <fullName evidence="6 7">Large ribosomal subunit protein bL20c</fullName>
    </recommendedName>
</protein>
<comment type="subcellular location">
    <subcellularLocation>
        <location evidence="7">Plastid</location>
        <location evidence="7">Chloroplast</location>
    </subcellularLocation>
</comment>
<dbReference type="PROSITE" id="PS00937">
    <property type="entry name" value="RIBOSOMAL_L20"/>
    <property type="match status" value="1"/>
</dbReference>
<keyword evidence="3 7" id="KW-0694">RNA-binding</keyword>